<dbReference type="Gene3D" id="3.40.50.12500">
    <property type="match status" value="1"/>
</dbReference>
<gene>
    <name evidence="1" type="ORF">SAMN05443432_1188</name>
</gene>
<protein>
    <recommendedName>
        <fullName evidence="3">Aspartate/glutamate racemase family protein</fullName>
    </recommendedName>
</protein>
<evidence type="ECO:0000313" key="2">
    <source>
        <dbReference type="Proteomes" id="UP000322545"/>
    </source>
</evidence>
<organism evidence="1 2">
    <name type="scientific">Roseovarius litoreus</name>
    <dbReference type="NCBI Taxonomy" id="1155722"/>
    <lineage>
        <taxon>Bacteria</taxon>
        <taxon>Pseudomonadati</taxon>
        <taxon>Pseudomonadota</taxon>
        <taxon>Alphaproteobacteria</taxon>
        <taxon>Rhodobacterales</taxon>
        <taxon>Roseobacteraceae</taxon>
        <taxon>Roseovarius</taxon>
    </lineage>
</organism>
<dbReference type="Proteomes" id="UP000322545">
    <property type="component" value="Unassembled WGS sequence"/>
</dbReference>
<dbReference type="AlphaFoldDB" id="A0A1M7LLS8"/>
<sequence length="247" mass="26940">MIYKANAGQDIYGAPIGILVMDCLIPYPPGTPGNAQTFDHPVIYEVVRGADMENLVYDPKPELLERFVAAGERLVQQGARTVIGNCGFMVLYQREMAAALPVPVFMSGLLQLPLIRQGLQPDQSIGVITASGRTLSRRHMEIACWGGQVPVNVRGLEDRPAFKAAVHDQVGWLDFPAVEAEVVETARSIQADHPETGAILLECTDLPPYAEAVQRATGLPVYDITSMIGWAFAGADRKHFSHKGYEP</sequence>
<keyword evidence="2" id="KW-1185">Reference proteome</keyword>
<evidence type="ECO:0008006" key="3">
    <source>
        <dbReference type="Google" id="ProtNLM"/>
    </source>
</evidence>
<evidence type="ECO:0000313" key="1">
    <source>
        <dbReference type="EMBL" id="SHM78958.1"/>
    </source>
</evidence>
<dbReference type="InterPro" id="IPR053714">
    <property type="entry name" value="Iso_Racemase_Enz_sf"/>
</dbReference>
<dbReference type="RefSeq" id="WP_149780992.1">
    <property type="nucleotide sequence ID" value="NZ_FRCB01000018.1"/>
</dbReference>
<accession>A0A1M7LLS8</accession>
<name>A0A1M7LLS8_9RHOB</name>
<dbReference type="EMBL" id="FRCB01000018">
    <property type="protein sequence ID" value="SHM78958.1"/>
    <property type="molecule type" value="Genomic_DNA"/>
</dbReference>
<proteinExistence type="predicted"/>
<reference evidence="1 2" key="1">
    <citation type="submission" date="2016-11" db="EMBL/GenBank/DDBJ databases">
        <authorList>
            <person name="Varghese N."/>
            <person name="Submissions S."/>
        </authorList>
    </citation>
    <scope>NUCLEOTIDE SEQUENCE [LARGE SCALE GENOMIC DNA]</scope>
    <source>
        <strain evidence="1 2">DSM 28249</strain>
    </source>
</reference>
<dbReference type="NCBIfam" id="NF005679">
    <property type="entry name" value="PRK07475.1"/>
    <property type="match status" value="1"/>
</dbReference>